<protein>
    <submittedName>
        <fullName evidence="4">Amidohydrolase</fullName>
    </submittedName>
</protein>
<sequence length="402" mass="42080">MTNAVPDLVGEAAALLPDLVALRRDLHANPEIALQLPRTQAAVLKALEGLDLELTTGTACTSVIGVLRGRKDGRTWDDTVLLRGDMDALPVREDTDLPYAADNGNMHACGHDLHTAGLVGAARLLAAHGDELPGNVLFMFQPGEEGHDGAETMLGEGLLDVAGAKPVASYAIHVGTSERGNFTLKPGPTGAGSNELRIVVHGKGGHGSRPVDAIDPVPALVEIAGALQTMTTRRFGVFDPIVVTVTQLQAGEAINVIPDSARLGATVRTLSPESIETLKIETKRLADGIASAHGCTAEVDFKVGYPVTVNDDAETARTRQVLIDTFGADRVIDKPFPTMGSEDFSLVLNEVPGTFVHLGACPPDIDPADSPSNHSARVRFDDAVLGDQAAALATLAFTRLAG</sequence>
<feature type="binding site" evidence="2">
    <location>
        <position position="109"/>
    </location>
    <ligand>
        <name>Mn(2+)</name>
        <dbReference type="ChEBI" id="CHEBI:29035"/>
        <label>2</label>
    </ligand>
</feature>
<dbReference type="InterPro" id="IPR017439">
    <property type="entry name" value="Amidohydrolase"/>
</dbReference>
<evidence type="ECO:0000256" key="1">
    <source>
        <dbReference type="ARBA" id="ARBA00022801"/>
    </source>
</evidence>
<dbReference type="CDD" id="cd03886">
    <property type="entry name" value="M20_Acy1"/>
    <property type="match status" value="1"/>
</dbReference>
<dbReference type="GO" id="GO:0050118">
    <property type="term" value="F:N-acetyldiaminopimelate deacetylase activity"/>
    <property type="evidence" value="ECO:0007669"/>
    <property type="project" value="UniProtKB-ARBA"/>
</dbReference>
<dbReference type="Proteomes" id="UP000562984">
    <property type="component" value="Unassembled WGS sequence"/>
</dbReference>
<dbReference type="SUPFAM" id="SSF53187">
    <property type="entry name" value="Zn-dependent exopeptidases"/>
    <property type="match status" value="1"/>
</dbReference>
<organism evidence="4 5">
    <name type="scientific">Nakamurella aerolata</name>
    <dbReference type="NCBI Taxonomy" id="1656892"/>
    <lineage>
        <taxon>Bacteria</taxon>
        <taxon>Bacillati</taxon>
        <taxon>Actinomycetota</taxon>
        <taxon>Actinomycetes</taxon>
        <taxon>Nakamurellales</taxon>
        <taxon>Nakamurellaceae</taxon>
        <taxon>Nakamurella</taxon>
    </lineage>
</organism>
<comment type="caution">
    <text evidence="4">The sequence shown here is derived from an EMBL/GenBank/DDBJ whole genome shotgun (WGS) entry which is preliminary data.</text>
</comment>
<keyword evidence="5" id="KW-1185">Reference proteome</keyword>
<dbReference type="SUPFAM" id="SSF55031">
    <property type="entry name" value="Bacterial exopeptidase dimerisation domain"/>
    <property type="match status" value="1"/>
</dbReference>
<name>A0A849A6D3_9ACTN</name>
<feature type="binding site" evidence="2">
    <location>
        <position position="145"/>
    </location>
    <ligand>
        <name>Mn(2+)</name>
        <dbReference type="ChEBI" id="CHEBI:29035"/>
        <label>2</label>
    </ligand>
</feature>
<reference evidence="4 5" key="1">
    <citation type="submission" date="2020-05" db="EMBL/GenBank/DDBJ databases">
        <title>Nakamurella sp. DB0629 isolated from air conditioner.</title>
        <authorList>
            <person name="Kim D.H."/>
            <person name="Kim D.-U."/>
        </authorList>
    </citation>
    <scope>NUCLEOTIDE SEQUENCE [LARGE SCALE GENOMIC DNA]</scope>
    <source>
        <strain evidence="4 5">DB0629</strain>
    </source>
</reference>
<keyword evidence="1 4" id="KW-0378">Hydrolase</keyword>
<dbReference type="RefSeq" id="WP_171199270.1">
    <property type="nucleotide sequence ID" value="NZ_JABEND010000003.1"/>
</dbReference>
<dbReference type="EMBL" id="JABEND010000003">
    <property type="protein sequence ID" value="NNG35607.1"/>
    <property type="molecule type" value="Genomic_DNA"/>
</dbReference>
<dbReference type="PANTHER" id="PTHR11014:SF63">
    <property type="entry name" value="METALLOPEPTIDASE, PUTATIVE (AFU_ORTHOLOGUE AFUA_6G09600)-RELATED"/>
    <property type="match status" value="1"/>
</dbReference>
<evidence type="ECO:0000256" key="2">
    <source>
        <dbReference type="PIRSR" id="PIRSR005962-1"/>
    </source>
</evidence>
<dbReference type="Gene3D" id="3.40.630.10">
    <property type="entry name" value="Zn peptidases"/>
    <property type="match status" value="1"/>
</dbReference>
<dbReference type="Pfam" id="PF01546">
    <property type="entry name" value="Peptidase_M20"/>
    <property type="match status" value="1"/>
</dbReference>
<dbReference type="PIRSF" id="PIRSF005962">
    <property type="entry name" value="Pept_M20D_amidohydro"/>
    <property type="match status" value="1"/>
</dbReference>
<dbReference type="InterPro" id="IPR002933">
    <property type="entry name" value="Peptidase_M20"/>
</dbReference>
<dbReference type="GO" id="GO:0046872">
    <property type="term" value="F:metal ion binding"/>
    <property type="evidence" value="ECO:0007669"/>
    <property type="project" value="UniProtKB-KW"/>
</dbReference>
<accession>A0A849A6D3</accession>
<keyword evidence="2" id="KW-0479">Metal-binding</keyword>
<dbReference type="FunFam" id="3.30.70.360:FF:000001">
    <property type="entry name" value="N-acetyldiaminopimelate deacetylase"/>
    <property type="match status" value="1"/>
</dbReference>
<evidence type="ECO:0000313" key="5">
    <source>
        <dbReference type="Proteomes" id="UP000562984"/>
    </source>
</evidence>
<dbReference type="AlphaFoldDB" id="A0A849A6D3"/>
<dbReference type="PANTHER" id="PTHR11014">
    <property type="entry name" value="PEPTIDASE M20 FAMILY MEMBER"/>
    <property type="match status" value="1"/>
</dbReference>
<dbReference type="InterPro" id="IPR011650">
    <property type="entry name" value="Peptidase_M20_dimer"/>
</dbReference>
<feature type="domain" description="Peptidase M20 dimerisation" evidence="3">
    <location>
        <begin position="192"/>
        <end position="286"/>
    </location>
</feature>
<comment type="cofactor">
    <cofactor evidence="2">
        <name>Mn(2+)</name>
        <dbReference type="ChEBI" id="CHEBI:29035"/>
    </cofactor>
    <text evidence="2">The Mn(2+) ion enhances activity.</text>
</comment>
<dbReference type="Pfam" id="PF07687">
    <property type="entry name" value="M20_dimer"/>
    <property type="match status" value="1"/>
</dbReference>
<dbReference type="NCBIfam" id="TIGR01891">
    <property type="entry name" value="amidohydrolases"/>
    <property type="match status" value="1"/>
</dbReference>
<evidence type="ECO:0000259" key="3">
    <source>
        <dbReference type="Pfam" id="PF07687"/>
    </source>
</evidence>
<feature type="binding site" evidence="2">
    <location>
        <position position="111"/>
    </location>
    <ligand>
        <name>Mn(2+)</name>
        <dbReference type="ChEBI" id="CHEBI:29035"/>
        <label>2</label>
    </ligand>
</feature>
<keyword evidence="2" id="KW-0464">Manganese</keyword>
<proteinExistence type="predicted"/>
<feature type="binding site" evidence="2">
    <location>
        <position position="173"/>
    </location>
    <ligand>
        <name>Mn(2+)</name>
        <dbReference type="ChEBI" id="CHEBI:29035"/>
        <label>1</label>
    </ligand>
</feature>
<dbReference type="Gene3D" id="3.30.70.360">
    <property type="match status" value="1"/>
</dbReference>
<gene>
    <name evidence="4" type="ORF">HKD39_07745</name>
</gene>
<dbReference type="GO" id="GO:0019877">
    <property type="term" value="P:diaminopimelate biosynthetic process"/>
    <property type="evidence" value="ECO:0007669"/>
    <property type="project" value="UniProtKB-ARBA"/>
</dbReference>
<dbReference type="InterPro" id="IPR036264">
    <property type="entry name" value="Bact_exopeptidase_dim_dom"/>
</dbReference>
<feature type="binding site" evidence="2">
    <location>
        <position position="374"/>
    </location>
    <ligand>
        <name>Mn(2+)</name>
        <dbReference type="ChEBI" id="CHEBI:29035"/>
        <label>2</label>
    </ligand>
</feature>
<evidence type="ECO:0000313" key="4">
    <source>
        <dbReference type="EMBL" id="NNG35607.1"/>
    </source>
</evidence>